<reference evidence="4" key="1">
    <citation type="submission" date="2017-04" db="EMBL/GenBank/DDBJ databases">
        <authorList>
            <person name="Varghese N."/>
            <person name="Submissions S."/>
        </authorList>
    </citation>
    <scope>NUCLEOTIDE SEQUENCE [LARGE SCALE GENOMIC DNA]</scope>
    <source>
        <strain evidence="4">DSM 12126</strain>
    </source>
</reference>
<dbReference type="AlphaFoldDB" id="A0A1W2BSA9"/>
<name>A0A1W2BSA9_9SPHI</name>
<protein>
    <recommendedName>
        <fullName evidence="2">Glycine zipper-like domain-containing protein</fullName>
    </recommendedName>
</protein>
<evidence type="ECO:0000259" key="2">
    <source>
        <dbReference type="Pfam" id="PF26273"/>
    </source>
</evidence>
<gene>
    <name evidence="3" type="ORF">SAMN04488524_2587</name>
</gene>
<dbReference type="STRING" id="151894.SAMN04488524_2587"/>
<dbReference type="InterPro" id="IPR058598">
    <property type="entry name" value="Gly_zipper-like_dom"/>
</dbReference>
<organism evidence="3 4">
    <name type="scientific">Pedobacter africanus</name>
    <dbReference type="NCBI Taxonomy" id="151894"/>
    <lineage>
        <taxon>Bacteria</taxon>
        <taxon>Pseudomonadati</taxon>
        <taxon>Bacteroidota</taxon>
        <taxon>Sphingobacteriia</taxon>
        <taxon>Sphingobacteriales</taxon>
        <taxon>Sphingobacteriaceae</taxon>
        <taxon>Pedobacter</taxon>
    </lineage>
</organism>
<dbReference type="Proteomes" id="UP000192756">
    <property type="component" value="Unassembled WGS sequence"/>
</dbReference>
<accession>A0A1W2BSA9</accession>
<dbReference type="RefSeq" id="WP_084239152.1">
    <property type="nucleotide sequence ID" value="NZ_FWXT01000001.1"/>
</dbReference>
<keyword evidence="4" id="KW-1185">Reference proteome</keyword>
<keyword evidence="1" id="KW-0472">Membrane</keyword>
<sequence length="154" mass="16953">MNGNHIWQTEARQALANKTAELTDQQRKRYQIAFIESAILKVPDQISNEQQFSEFKKDTEELISCLPTPADEQRLSAKNYTGKLSTYKGMLMKKHKIVPNGYYMAVWMPLGVAIGMSIGLAMKNIALGLSLGLGLGLAIGAGINLKAQKEGKVL</sequence>
<dbReference type="Pfam" id="PF26273">
    <property type="entry name" value="Gly_zipper"/>
    <property type="match status" value="1"/>
</dbReference>
<feature type="domain" description="Glycine zipper-like" evidence="2">
    <location>
        <begin position="109"/>
        <end position="144"/>
    </location>
</feature>
<keyword evidence="1" id="KW-0812">Transmembrane</keyword>
<proteinExistence type="predicted"/>
<keyword evidence="1" id="KW-1133">Transmembrane helix</keyword>
<feature type="transmembrane region" description="Helical" evidence="1">
    <location>
        <begin position="100"/>
        <end position="119"/>
    </location>
</feature>
<evidence type="ECO:0000313" key="4">
    <source>
        <dbReference type="Proteomes" id="UP000192756"/>
    </source>
</evidence>
<feature type="transmembrane region" description="Helical" evidence="1">
    <location>
        <begin position="125"/>
        <end position="145"/>
    </location>
</feature>
<dbReference type="OrthoDB" id="769130at2"/>
<evidence type="ECO:0000256" key="1">
    <source>
        <dbReference type="SAM" id="Phobius"/>
    </source>
</evidence>
<dbReference type="EMBL" id="FWXT01000001">
    <property type="protein sequence ID" value="SMC75626.1"/>
    <property type="molecule type" value="Genomic_DNA"/>
</dbReference>
<evidence type="ECO:0000313" key="3">
    <source>
        <dbReference type="EMBL" id="SMC75626.1"/>
    </source>
</evidence>